<dbReference type="Gene3D" id="3.40.50.970">
    <property type="match status" value="2"/>
</dbReference>
<evidence type="ECO:0000256" key="2">
    <source>
        <dbReference type="ARBA" id="ARBA00011081"/>
    </source>
</evidence>
<feature type="binding site" evidence="10">
    <location>
        <position position="188"/>
    </location>
    <ligand>
        <name>thiamine diphosphate</name>
        <dbReference type="ChEBI" id="CHEBI:58937"/>
    </ligand>
</feature>
<comment type="cofactor">
    <cofactor evidence="10">
        <name>thiamine diphosphate</name>
        <dbReference type="ChEBI" id="CHEBI:58937"/>
    </cofactor>
    <text evidence="10">Binds 1 thiamine pyrophosphate per subunit.</text>
</comment>
<organism evidence="12 13">
    <name type="scientific">Acidithrix ferrooxidans</name>
    <dbReference type="NCBI Taxonomy" id="1280514"/>
    <lineage>
        <taxon>Bacteria</taxon>
        <taxon>Bacillati</taxon>
        <taxon>Actinomycetota</taxon>
        <taxon>Acidimicrobiia</taxon>
        <taxon>Acidimicrobiales</taxon>
        <taxon>Acidimicrobiaceae</taxon>
        <taxon>Acidithrix</taxon>
    </lineage>
</organism>
<dbReference type="NCBIfam" id="TIGR00204">
    <property type="entry name" value="dxs"/>
    <property type="match status" value="1"/>
</dbReference>
<evidence type="ECO:0000256" key="9">
    <source>
        <dbReference type="ARBA" id="ARBA00023229"/>
    </source>
</evidence>
<dbReference type="NCBIfam" id="NF003933">
    <property type="entry name" value="PRK05444.2-2"/>
    <property type="match status" value="1"/>
</dbReference>
<feature type="binding site" evidence="10">
    <location>
        <position position="159"/>
    </location>
    <ligand>
        <name>Mg(2+)</name>
        <dbReference type="ChEBI" id="CHEBI:18420"/>
    </ligand>
</feature>
<dbReference type="PANTHER" id="PTHR43322">
    <property type="entry name" value="1-D-DEOXYXYLULOSE 5-PHOSPHATE SYNTHASE-RELATED"/>
    <property type="match status" value="1"/>
</dbReference>
<evidence type="ECO:0000256" key="6">
    <source>
        <dbReference type="ARBA" id="ARBA00022842"/>
    </source>
</evidence>
<keyword evidence="6 10" id="KW-0460">Magnesium</keyword>
<comment type="cofactor">
    <cofactor evidence="10">
        <name>Mg(2+)</name>
        <dbReference type="ChEBI" id="CHEBI:18420"/>
    </cofactor>
    <text evidence="10">Binds 1 Mg(2+) ion per subunit.</text>
</comment>
<feature type="binding site" evidence="10">
    <location>
        <position position="188"/>
    </location>
    <ligand>
        <name>Mg(2+)</name>
        <dbReference type="ChEBI" id="CHEBI:18420"/>
    </ligand>
</feature>
<evidence type="ECO:0000256" key="3">
    <source>
        <dbReference type="ARBA" id="ARBA00011738"/>
    </source>
</evidence>
<evidence type="ECO:0000256" key="4">
    <source>
        <dbReference type="ARBA" id="ARBA00022679"/>
    </source>
</evidence>
<dbReference type="Gene3D" id="3.40.50.920">
    <property type="match status" value="1"/>
</dbReference>
<evidence type="ECO:0000256" key="10">
    <source>
        <dbReference type="HAMAP-Rule" id="MF_00315"/>
    </source>
</evidence>
<dbReference type="CDD" id="cd07033">
    <property type="entry name" value="TPP_PYR_DXS_TK_like"/>
    <property type="match status" value="1"/>
</dbReference>
<reference evidence="12 13" key="1">
    <citation type="submission" date="2015-01" db="EMBL/GenBank/DDBJ databases">
        <title>Draft genome of the acidophilic iron oxidizer Acidithrix ferrooxidans strain Py-F3.</title>
        <authorList>
            <person name="Poehlein A."/>
            <person name="Eisen S."/>
            <person name="Schloemann M."/>
            <person name="Johnson B.D."/>
            <person name="Daniel R."/>
            <person name="Muehling M."/>
        </authorList>
    </citation>
    <scope>NUCLEOTIDE SEQUENCE [LARGE SCALE GENOMIC DNA]</scope>
    <source>
        <strain evidence="12 13">Py-F3</strain>
    </source>
</reference>
<dbReference type="PANTHER" id="PTHR43322:SF5">
    <property type="entry name" value="1-DEOXY-D-XYLULOSE-5-PHOSPHATE SYNTHASE, CHLOROPLASTIC"/>
    <property type="match status" value="1"/>
</dbReference>
<dbReference type="PROSITE" id="PS00801">
    <property type="entry name" value="TRANSKETOLASE_1"/>
    <property type="match status" value="1"/>
</dbReference>
<dbReference type="GO" id="GO:0008661">
    <property type="term" value="F:1-deoxy-D-xylulose-5-phosphate synthase activity"/>
    <property type="evidence" value="ECO:0007669"/>
    <property type="project" value="UniProtKB-UniRule"/>
</dbReference>
<dbReference type="STRING" id="1280514.AXFE_21080"/>
<dbReference type="Pfam" id="PF13292">
    <property type="entry name" value="DXP_synthase_N"/>
    <property type="match status" value="1"/>
</dbReference>
<dbReference type="GO" id="GO:0019288">
    <property type="term" value="P:isopentenyl diphosphate biosynthetic process, methylerythritol 4-phosphate pathway"/>
    <property type="evidence" value="ECO:0007669"/>
    <property type="project" value="TreeGrafter"/>
</dbReference>
<feature type="binding site" evidence="10">
    <location>
        <position position="376"/>
    </location>
    <ligand>
        <name>thiamine diphosphate</name>
        <dbReference type="ChEBI" id="CHEBI:58937"/>
    </ligand>
</feature>
<evidence type="ECO:0000313" key="12">
    <source>
        <dbReference type="EMBL" id="KJF17037.1"/>
    </source>
</evidence>
<keyword evidence="4 10" id="KW-0808">Transferase</keyword>
<keyword evidence="5 10" id="KW-0479">Metal-binding</keyword>
<evidence type="ECO:0000256" key="7">
    <source>
        <dbReference type="ARBA" id="ARBA00022977"/>
    </source>
</evidence>
<evidence type="ECO:0000256" key="5">
    <source>
        <dbReference type="ARBA" id="ARBA00022723"/>
    </source>
</evidence>
<dbReference type="SMART" id="SM00861">
    <property type="entry name" value="Transket_pyr"/>
    <property type="match status" value="1"/>
</dbReference>
<dbReference type="GO" id="GO:0030976">
    <property type="term" value="F:thiamine pyrophosphate binding"/>
    <property type="evidence" value="ECO:0007669"/>
    <property type="project" value="UniProtKB-UniRule"/>
</dbReference>
<sequence>MTVLENIDGPSDLKRLTSGELIRLCAEIREFIVDKVKVTGGHLGSNLGAVELTVAIHLSFESPKDVVLFDTGHQAYVHKILTGRRDMFDTLRQEGGLSGYPSRSESEHDWIENSHASTALSYAHGLACAMNLGRGPLVGTSDAQVASDPTRYVVAVVGDGALTGGLAYEALNNIGHGNKKVIIIWNDNGRSYAPTISRLSSSITKIRLNPTYIQARGRIRQILSEFPRVGSIASSGIVGLTTALREAIEPRVFFEALGVRYTGPIDGHDISAMGYALAGAKEWDGPIVVHVMTHKGHGYGPAEQDEVQCLHDLKVAPLIAIKNRESFTDAFSEKLIEIASHRSEIVAITAAMPGPTGLLKFEANFPERFFDVGIAEAHAVTSAAGMAMGGLRPVVAIYSTFIARAFDQVNLDVSLHNLPVVFILDRAGITGDDGPSHHGLLDMVEMLAIPNLTIFAPSGTDALRSALEASLNLSGPAVIRFPKTTGVTTLDGLLPPLDPFAAHKLRGGNGSIAIVGVGKMAEFALEAANLLEDQGLDVTAWDPRIIKPLCSKMMRELTSMTHVFVVEDGFVPGGVGSHLSYQLNQSQLVDPTEVVQLGVPIGFIKQGKPNDILARLGLDGIGIAKSVMAHLNHNQIA</sequence>
<dbReference type="GO" id="GO:0005829">
    <property type="term" value="C:cytosol"/>
    <property type="evidence" value="ECO:0007669"/>
    <property type="project" value="TreeGrafter"/>
</dbReference>
<evidence type="ECO:0000313" key="13">
    <source>
        <dbReference type="Proteomes" id="UP000032360"/>
    </source>
</evidence>
<dbReference type="GO" id="GO:0000287">
    <property type="term" value="F:magnesium ion binding"/>
    <property type="evidence" value="ECO:0007669"/>
    <property type="project" value="UniProtKB-UniRule"/>
</dbReference>
<protein>
    <recommendedName>
        <fullName evidence="10">1-deoxy-D-xylulose-5-phosphate synthase</fullName>
        <ecNumber evidence="10">2.2.1.7</ecNumber>
    </recommendedName>
    <alternativeName>
        <fullName evidence="10">1-deoxyxylulose-5-phosphate synthase</fullName>
        <shortName evidence="10">DXP synthase</shortName>
        <shortName evidence="10">DXPS</shortName>
    </alternativeName>
</protein>
<dbReference type="InterPro" id="IPR005477">
    <property type="entry name" value="Dxylulose-5-P_synthase"/>
</dbReference>
<evidence type="ECO:0000256" key="8">
    <source>
        <dbReference type="ARBA" id="ARBA00023052"/>
    </source>
</evidence>
<keyword evidence="8 10" id="KW-0786">Thiamine pyrophosphate</keyword>
<gene>
    <name evidence="10 12" type="primary">dxs</name>
    <name evidence="12" type="ORF">AXFE_21080</name>
</gene>
<evidence type="ECO:0000259" key="11">
    <source>
        <dbReference type="SMART" id="SM00861"/>
    </source>
</evidence>
<dbReference type="EC" id="2.2.1.7" evidence="10"/>
<dbReference type="InterPro" id="IPR049557">
    <property type="entry name" value="Transketolase_CS"/>
</dbReference>
<dbReference type="UniPathway" id="UPA00064">
    <property type="reaction ID" value="UER00091"/>
</dbReference>
<dbReference type="RefSeq" id="WP_052605742.1">
    <property type="nucleotide sequence ID" value="NZ_JXYS01000067.1"/>
</dbReference>
<dbReference type="Pfam" id="PF02779">
    <property type="entry name" value="Transket_pyr"/>
    <property type="match status" value="1"/>
</dbReference>
<dbReference type="EMBL" id="JXYS01000067">
    <property type="protein sequence ID" value="KJF17037.1"/>
    <property type="molecule type" value="Genomic_DNA"/>
</dbReference>
<dbReference type="InterPro" id="IPR033248">
    <property type="entry name" value="Transketolase_C"/>
</dbReference>
<dbReference type="Pfam" id="PF02780">
    <property type="entry name" value="Transketolase_C"/>
    <property type="match status" value="1"/>
</dbReference>
<dbReference type="InterPro" id="IPR005475">
    <property type="entry name" value="Transketolase-like_Pyr-bd"/>
</dbReference>
<dbReference type="OrthoDB" id="9803371at2"/>
<comment type="subunit">
    <text evidence="3 10">Homodimer.</text>
</comment>
<dbReference type="Proteomes" id="UP000032360">
    <property type="component" value="Unassembled WGS sequence"/>
</dbReference>
<comment type="caution">
    <text evidence="12">The sequence shown here is derived from an EMBL/GenBank/DDBJ whole genome shotgun (WGS) entry which is preliminary data.</text>
</comment>
<feature type="binding site" evidence="10">
    <location>
        <position position="73"/>
    </location>
    <ligand>
        <name>thiamine diphosphate</name>
        <dbReference type="ChEBI" id="CHEBI:58937"/>
    </ligand>
</feature>
<feature type="binding site" evidence="10">
    <location>
        <begin position="114"/>
        <end position="116"/>
    </location>
    <ligand>
        <name>thiamine diphosphate</name>
        <dbReference type="ChEBI" id="CHEBI:58937"/>
    </ligand>
</feature>
<dbReference type="PATRIC" id="fig|1280514.3.peg.2762"/>
<feature type="binding site" evidence="10">
    <location>
        <begin position="160"/>
        <end position="161"/>
    </location>
    <ligand>
        <name>thiamine diphosphate</name>
        <dbReference type="ChEBI" id="CHEBI:58937"/>
    </ligand>
</feature>
<comment type="similarity">
    <text evidence="2 10">Belongs to the transketolase family. DXPS subfamily.</text>
</comment>
<dbReference type="SUPFAM" id="SSF52922">
    <property type="entry name" value="TK C-terminal domain-like"/>
    <property type="match status" value="1"/>
</dbReference>
<dbReference type="AlphaFoldDB" id="A0A0D8HGY7"/>
<comment type="function">
    <text evidence="10">Catalyzes the acyloin condensation reaction between C atoms 2 and 3 of pyruvate and glyceraldehyde 3-phosphate to yield 1-deoxy-D-xylulose-5-phosphate (DXP).</text>
</comment>
<dbReference type="SUPFAM" id="SSF52518">
    <property type="entry name" value="Thiamin diphosphate-binding fold (THDP-binding)"/>
    <property type="match status" value="1"/>
</dbReference>
<feature type="domain" description="Transketolase-like pyrimidine-binding" evidence="11">
    <location>
        <begin position="325"/>
        <end position="489"/>
    </location>
</feature>
<keyword evidence="7 10" id="KW-0784">Thiamine biosynthesis</keyword>
<name>A0A0D8HGY7_9ACTN</name>
<keyword evidence="13" id="KW-1185">Reference proteome</keyword>
<dbReference type="CDD" id="cd02007">
    <property type="entry name" value="TPP_DXS"/>
    <property type="match status" value="1"/>
</dbReference>
<keyword evidence="9 10" id="KW-0414">Isoprene biosynthesis</keyword>
<accession>A0A0D8HGY7</accession>
<feature type="binding site" evidence="10">
    <location>
        <position position="299"/>
    </location>
    <ligand>
        <name>thiamine diphosphate</name>
        <dbReference type="ChEBI" id="CHEBI:58937"/>
    </ligand>
</feature>
<dbReference type="GO" id="GO:0016114">
    <property type="term" value="P:terpenoid biosynthetic process"/>
    <property type="evidence" value="ECO:0007669"/>
    <property type="project" value="UniProtKB-UniRule"/>
</dbReference>
<proteinExistence type="inferred from homology"/>
<evidence type="ECO:0000256" key="1">
    <source>
        <dbReference type="ARBA" id="ARBA00004980"/>
    </source>
</evidence>
<dbReference type="HAMAP" id="MF_00315">
    <property type="entry name" value="DXP_synth"/>
    <property type="match status" value="1"/>
</dbReference>
<comment type="catalytic activity">
    <reaction evidence="10">
        <text>D-glyceraldehyde 3-phosphate + pyruvate + H(+) = 1-deoxy-D-xylulose 5-phosphate + CO2</text>
        <dbReference type="Rhea" id="RHEA:12605"/>
        <dbReference type="ChEBI" id="CHEBI:15361"/>
        <dbReference type="ChEBI" id="CHEBI:15378"/>
        <dbReference type="ChEBI" id="CHEBI:16526"/>
        <dbReference type="ChEBI" id="CHEBI:57792"/>
        <dbReference type="ChEBI" id="CHEBI:59776"/>
        <dbReference type="EC" id="2.2.1.7"/>
    </reaction>
</comment>
<dbReference type="GO" id="GO:0009228">
    <property type="term" value="P:thiamine biosynthetic process"/>
    <property type="evidence" value="ECO:0007669"/>
    <property type="project" value="UniProtKB-UniRule"/>
</dbReference>
<dbReference type="InterPro" id="IPR009014">
    <property type="entry name" value="Transketo_C/PFOR_II"/>
</dbReference>
<dbReference type="InterPro" id="IPR029061">
    <property type="entry name" value="THDP-binding"/>
</dbReference>
<comment type="pathway">
    <text evidence="1 10">Metabolic intermediate biosynthesis; 1-deoxy-D-xylulose 5-phosphate biosynthesis; 1-deoxy-D-xylulose 5-phosphate from D-glyceraldehyde 3-phosphate and pyruvate: step 1/1.</text>
</comment>